<gene>
    <name evidence="2" type="ORF">PMG71_13610</name>
</gene>
<accession>A0ABT7AWP0</accession>
<sequence>MISNPVIANGAKSSSLDHIQEDEETQMSQRDKLLMKILLGNSDTNIPFNPLCELLKSLGFEERVRGSHHIFSKVGVEEIINLQSKQGKAKAYQVKQVRNIFLKYQLGDQNGDSL</sequence>
<evidence type="ECO:0000313" key="2">
    <source>
        <dbReference type="EMBL" id="MDJ1170468.1"/>
    </source>
</evidence>
<protein>
    <submittedName>
        <fullName evidence="2">Type II toxin-antitoxin system HicA family toxin</fullName>
    </submittedName>
</protein>
<evidence type="ECO:0000313" key="3">
    <source>
        <dbReference type="Proteomes" id="UP001235303"/>
    </source>
</evidence>
<feature type="region of interest" description="Disordered" evidence="1">
    <location>
        <begin position="1"/>
        <end position="27"/>
    </location>
</feature>
<evidence type="ECO:0000256" key="1">
    <source>
        <dbReference type="SAM" id="MobiDB-lite"/>
    </source>
</evidence>
<comment type="caution">
    <text evidence="2">The sequence shown here is derived from an EMBL/GenBank/DDBJ whole genome shotgun (WGS) entry which is preliminary data.</text>
</comment>
<organism evidence="2 3">
    <name type="scientific">Roseofilum acuticapitatum BLCC-M154</name>
    <dbReference type="NCBI Taxonomy" id="3022444"/>
    <lineage>
        <taxon>Bacteria</taxon>
        <taxon>Bacillati</taxon>
        <taxon>Cyanobacteriota</taxon>
        <taxon>Cyanophyceae</taxon>
        <taxon>Desertifilales</taxon>
        <taxon>Desertifilaceae</taxon>
        <taxon>Roseofilum</taxon>
        <taxon>Roseofilum acuticapitatum</taxon>
    </lineage>
</organism>
<keyword evidence="3" id="KW-1185">Reference proteome</keyword>
<proteinExistence type="predicted"/>
<reference evidence="2 3" key="1">
    <citation type="submission" date="2023-01" db="EMBL/GenBank/DDBJ databases">
        <title>Novel diversity within Roseofilum (Cyanobacteria; Desertifilaceae) from marine benthic mats with descriptions of four novel species.</title>
        <authorList>
            <person name="Wang Y."/>
            <person name="Berthold D.E."/>
            <person name="Hu J."/>
            <person name="Lefler F.W."/>
            <person name="Laughinghouse H.D. IV."/>
        </authorList>
    </citation>
    <scope>NUCLEOTIDE SEQUENCE [LARGE SCALE GENOMIC DNA]</scope>
    <source>
        <strain evidence="2 3">BLCC-M154</strain>
    </source>
</reference>
<name>A0ABT7AWP0_9CYAN</name>
<dbReference type="Proteomes" id="UP001235303">
    <property type="component" value="Unassembled WGS sequence"/>
</dbReference>
<dbReference type="EMBL" id="JAQOSP010000090">
    <property type="protein sequence ID" value="MDJ1170468.1"/>
    <property type="molecule type" value="Genomic_DNA"/>
</dbReference>